<dbReference type="Gene3D" id="1.20.58.160">
    <property type="match status" value="1"/>
</dbReference>
<comment type="similarity">
    <text evidence="2">Belongs to the TOM1 family.</text>
</comment>
<dbReference type="PANTHER" id="PTHR45898">
    <property type="entry name" value="TOM1-LIKE PROTEIN"/>
    <property type="match status" value="1"/>
</dbReference>
<feature type="domain" description="GAT" evidence="8">
    <location>
        <begin position="192"/>
        <end position="280"/>
    </location>
</feature>
<evidence type="ECO:0000256" key="5">
    <source>
        <dbReference type="ARBA" id="ARBA00023136"/>
    </source>
</evidence>
<evidence type="ECO:0000256" key="1">
    <source>
        <dbReference type="ARBA" id="ARBA00004170"/>
    </source>
</evidence>
<feature type="compositionally biased region" description="Basic and acidic residues" evidence="6">
    <location>
        <begin position="379"/>
        <end position="394"/>
    </location>
</feature>
<feature type="domain" description="VHS" evidence="7">
    <location>
        <begin position="17"/>
        <end position="154"/>
    </location>
</feature>
<accession>A0A9E7GSF6</accession>
<dbReference type="Gene3D" id="1.25.40.90">
    <property type="match status" value="1"/>
</dbReference>
<name>A0A9E7GSF6_9LILI</name>
<dbReference type="CDD" id="cd14231">
    <property type="entry name" value="GAT_GGA-like_plant"/>
    <property type="match status" value="1"/>
</dbReference>
<feature type="compositionally biased region" description="Polar residues" evidence="6">
    <location>
        <begin position="344"/>
        <end position="362"/>
    </location>
</feature>
<dbReference type="GO" id="GO:0005737">
    <property type="term" value="C:cytoplasm"/>
    <property type="evidence" value="ECO:0007669"/>
    <property type="project" value="UniProtKB-ARBA"/>
</dbReference>
<protein>
    <submittedName>
        <fullName evidence="9">VHS and GAT domain containing protein</fullName>
    </submittedName>
</protein>
<gene>
    <name evidence="9" type="ORF">MUK42_12164</name>
</gene>
<dbReference type="SUPFAM" id="SSF48464">
    <property type="entry name" value="ENTH/VHS domain"/>
    <property type="match status" value="1"/>
</dbReference>
<dbReference type="SMART" id="SM00288">
    <property type="entry name" value="VHS"/>
    <property type="match status" value="1"/>
</dbReference>
<dbReference type="InterPro" id="IPR002014">
    <property type="entry name" value="VHS_dom"/>
</dbReference>
<dbReference type="GO" id="GO:0016020">
    <property type="term" value="C:membrane"/>
    <property type="evidence" value="ECO:0007669"/>
    <property type="project" value="UniProtKB-SubCell"/>
</dbReference>
<dbReference type="Pfam" id="PF03127">
    <property type="entry name" value="GAT"/>
    <property type="match status" value="1"/>
</dbReference>
<dbReference type="EMBL" id="CP097509">
    <property type="protein sequence ID" value="URE17322.1"/>
    <property type="molecule type" value="Genomic_DNA"/>
</dbReference>
<dbReference type="PROSITE" id="PS50909">
    <property type="entry name" value="GAT"/>
    <property type="match status" value="1"/>
</dbReference>
<evidence type="ECO:0000313" key="9">
    <source>
        <dbReference type="EMBL" id="URE17322.1"/>
    </source>
</evidence>
<feature type="region of interest" description="Disordered" evidence="6">
    <location>
        <begin position="343"/>
        <end position="394"/>
    </location>
</feature>
<dbReference type="PANTHER" id="PTHR45898:SF3">
    <property type="entry name" value="TOM1-LIKE PROTEIN 5"/>
    <property type="match status" value="1"/>
</dbReference>
<evidence type="ECO:0000256" key="4">
    <source>
        <dbReference type="ARBA" id="ARBA00022927"/>
    </source>
</evidence>
<proteinExistence type="inferred from homology"/>
<sequence length="431" mass="48931">MRGFLGGPMAAEMVILATSERLKETDWTRNIEICELVTRDPGYMPLWLNMQSKCVIKSIKKQLKNKNVNTQFFSVMLLEMLINNCGDHIHKQVMDNKLLPMLVKIVKKKTDLPVRERIFLLLDAAQTALGGVSGRYPQYYTAYYDLVSAGVQFPQRPHVMLPEESTPQNQAKCSPQESHFHNCENIEKQVTTQLMPDSSIIHRASSVLEVLRDVLNTLDPKIPQGATDEFTLDLVEQCSFQKQRIMHLVMTSRDEKLVTQAIELNEQLHQVLTHHDSLLSVCDTATPTSCVNEEGEEEEDAESLYRRIRKGKACAEDHSESSVIYFRPIPEENMNRPIIRPLRIQSSDSDSRPSPTCRQSSDPGIKQHPPAHLSPHSNKNMESDKFLDNKRMDGSDLAGHIRDLSLHSRNASSSGSCSTDWSERDVFGFRD</sequence>
<dbReference type="InterPro" id="IPR004152">
    <property type="entry name" value="GAT_dom"/>
</dbReference>
<comment type="subcellular location">
    <subcellularLocation>
        <location evidence="1">Membrane</location>
        <topology evidence="1">Peripheral membrane protein</topology>
    </subcellularLocation>
</comment>
<organism evidence="9 10">
    <name type="scientific">Musa troglodytarum</name>
    <name type="common">fe'i banana</name>
    <dbReference type="NCBI Taxonomy" id="320322"/>
    <lineage>
        <taxon>Eukaryota</taxon>
        <taxon>Viridiplantae</taxon>
        <taxon>Streptophyta</taxon>
        <taxon>Embryophyta</taxon>
        <taxon>Tracheophyta</taxon>
        <taxon>Spermatophyta</taxon>
        <taxon>Magnoliopsida</taxon>
        <taxon>Liliopsida</taxon>
        <taxon>Zingiberales</taxon>
        <taxon>Musaceae</taxon>
        <taxon>Musa</taxon>
    </lineage>
</organism>
<reference evidence="9" key="1">
    <citation type="submission" date="2022-05" db="EMBL/GenBank/DDBJ databases">
        <title>The Musa troglodytarum L. genome provides insights into the mechanism of non-climacteric behaviour and enrichment of carotenoids.</title>
        <authorList>
            <person name="Wang J."/>
        </authorList>
    </citation>
    <scope>NUCLEOTIDE SEQUENCE</scope>
    <source>
        <tissue evidence="9">Leaf</tissue>
    </source>
</reference>
<dbReference type="Pfam" id="PF00790">
    <property type="entry name" value="VHS"/>
    <property type="match status" value="1"/>
</dbReference>
<dbReference type="SUPFAM" id="SSF89009">
    <property type="entry name" value="GAT-like domain"/>
    <property type="match status" value="1"/>
</dbReference>
<dbReference type="InterPro" id="IPR044836">
    <property type="entry name" value="TOL_plant"/>
</dbReference>
<dbReference type="PROSITE" id="PS50179">
    <property type="entry name" value="VHS"/>
    <property type="match status" value="1"/>
</dbReference>
<dbReference type="InterPro" id="IPR038425">
    <property type="entry name" value="GAT_sf"/>
</dbReference>
<dbReference type="GO" id="GO:0035091">
    <property type="term" value="F:phosphatidylinositol binding"/>
    <property type="evidence" value="ECO:0007669"/>
    <property type="project" value="InterPro"/>
</dbReference>
<evidence type="ECO:0000256" key="6">
    <source>
        <dbReference type="SAM" id="MobiDB-lite"/>
    </source>
</evidence>
<dbReference type="InterPro" id="IPR008942">
    <property type="entry name" value="ENTH_VHS"/>
</dbReference>
<keyword evidence="10" id="KW-1185">Reference proteome</keyword>
<evidence type="ECO:0000256" key="3">
    <source>
        <dbReference type="ARBA" id="ARBA00022448"/>
    </source>
</evidence>
<dbReference type="AlphaFoldDB" id="A0A9E7GSF6"/>
<dbReference type="CDD" id="cd03561">
    <property type="entry name" value="VHS"/>
    <property type="match status" value="1"/>
</dbReference>
<evidence type="ECO:0000259" key="7">
    <source>
        <dbReference type="PROSITE" id="PS50179"/>
    </source>
</evidence>
<keyword evidence="5" id="KW-0472">Membrane</keyword>
<keyword evidence="4" id="KW-0653">Protein transport</keyword>
<dbReference type="Proteomes" id="UP001055439">
    <property type="component" value="Chromosome 7"/>
</dbReference>
<dbReference type="GO" id="GO:0043328">
    <property type="term" value="P:protein transport to vacuole involved in ubiquitin-dependent protein catabolic process via the multivesicular body sorting pathway"/>
    <property type="evidence" value="ECO:0007669"/>
    <property type="project" value="InterPro"/>
</dbReference>
<dbReference type="GO" id="GO:0043130">
    <property type="term" value="F:ubiquitin binding"/>
    <property type="evidence" value="ECO:0007669"/>
    <property type="project" value="InterPro"/>
</dbReference>
<evidence type="ECO:0000259" key="8">
    <source>
        <dbReference type="PROSITE" id="PS50909"/>
    </source>
</evidence>
<evidence type="ECO:0000313" key="10">
    <source>
        <dbReference type="Proteomes" id="UP001055439"/>
    </source>
</evidence>
<dbReference type="OrthoDB" id="2018246at2759"/>
<keyword evidence="3" id="KW-0813">Transport</keyword>
<evidence type="ECO:0000256" key="2">
    <source>
        <dbReference type="ARBA" id="ARBA00007708"/>
    </source>
</evidence>